<gene>
    <name evidence="2" type="ORF">J2T10_002744</name>
</gene>
<evidence type="ECO:0000313" key="3">
    <source>
        <dbReference type="Proteomes" id="UP001244563"/>
    </source>
</evidence>
<dbReference type="EMBL" id="JAUSSW010000007">
    <property type="protein sequence ID" value="MDQ0103087.1"/>
    <property type="molecule type" value="Genomic_DNA"/>
</dbReference>
<dbReference type="RefSeq" id="WP_306878650.1">
    <property type="nucleotide sequence ID" value="NZ_JAUSSW010000007.1"/>
</dbReference>
<dbReference type="Proteomes" id="UP001244563">
    <property type="component" value="Unassembled WGS sequence"/>
</dbReference>
<accession>A0ABT9TN46</accession>
<dbReference type="InterPro" id="IPR009215">
    <property type="entry name" value="TIM-br_IGPS-like"/>
</dbReference>
<feature type="domain" description="TIM-barrel" evidence="1">
    <location>
        <begin position="6"/>
        <end position="267"/>
    </location>
</feature>
<comment type="caution">
    <text evidence="2">The sequence shown here is derived from an EMBL/GenBank/DDBJ whole genome shotgun (WGS) entry which is preliminary data.</text>
</comment>
<dbReference type="PANTHER" id="PTHR31862:SF1">
    <property type="entry name" value="UPF0261 DOMAIN PROTEIN (AFU_ORTHOLOGUE AFUA_1G10120)"/>
    <property type="match status" value="1"/>
</dbReference>
<dbReference type="Gene3D" id="3.20.20.70">
    <property type="entry name" value="Aldolase class I"/>
    <property type="match status" value="1"/>
</dbReference>
<evidence type="ECO:0000259" key="1">
    <source>
        <dbReference type="Pfam" id="PF09370"/>
    </source>
</evidence>
<proteinExistence type="predicted"/>
<dbReference type="InterPro" id="IPR015813">
    <property type="entry name" value="Pyrv/PenolPyrv_kinase-like_dom"/>
</dbReference>
<dbReference type="InterPro" id="IPR051353">
    <property type="entry name" value="Tobamovirus_resist_UPF0261"/>
</dbReference>
<dbReference type="Pfam" id="PF09370">
    <property type="entry name" value="PEP_hydrolase"/>
    <property type="match status" value="1"/>
</dbReference>
<protein>
    <submittedName>
        <fullName evidence="2">TIM-barrel enzyme</fullName>
    </submittedName>
</protein>
<dbReference type="PANTHER" id="PTHR31862">
    <property type="entry name" value="UPF0261 DOMAIN PROTEIN (AFU_ORTHOLOGUE AFUA_1G10120)"/>
    <property type="match status" value="1"/>
</dbReference>
<sequence length="293" mass="31679">MFSRTEILARLAETVDSGVPILAAGTSAGLIAKSAAEGGADLLVVYSTGLSRLKGLPTSRIGDSNVNTVNMVEEILNVVDDVPVIGGVEAWDPTNMRLDRLLTKFQDAGFSGVINYPTISTMGETWRNRRERVGLGFSREVELIQRARKRDIFTMAYVATEDDARRMARAGVDVLVPHVGATAGGRVGHETGRTIQQDIDDLNAMVAAGQSQRSDLIFLAHGGKLAEPEDLPAVYERTACVGFVGASSVERIPIERAVYGVVTQFKSHELPNRPAGQQPGLQILKEEVTHENR</sequence>
<reference evidence="2 3" key="1">
    <citation type="submission" date="2023-07" db="EMBL/GenBank/DDBJ databases">
        <title>Sorghum-associated microbial communities from plants grown in Nebraska, USA.</title>
        <authorList>
            <person name="Schachtman D."/>
        </authorList>
    </citation>
    <scope>NUCLEOTIDE SEQUENCE [LARGE SCALE GENOMIC DNA]</scope>
    <source>
        <strain evidence="2 3">CC523</strain>
    </source>
</reference>
<name>A0ABT9TN46_PAENI</name>
<dbReference type="SUPFAM" id="SSF51621">
    <property type="entry name" value="Phosphoenolpyruvate/pyruvate domain"/>
    <property type="match status" value="1"/>
</dbReference>
<keyword evidence="3" id="KW-1185">Reference proteome</keyword>
<organism evidence="2 3">
    <name type="scientific">Paenarthrobacter nicotinovorans</name>
    <name type="common">Arthrobacter nicotinovorans</name>
    <dbReference type="NCBI Taxonomy" id="29320"/>
    <lineage>
        <taxon>Bacteria</taxon>
        <taxon>Bacillati</taxon>
        <taxon>Actinomycetota</taxon>
        <taxon>Actinomycetes</taxon>
        <taxon>Micrococcales</taxon>
        <taxon>Micrococcaceae</taxon>
        <taxon>Paenarthrobacter</taxon>
    </lineage>
</organism>
<evidence type="ECO:0000313" key="2">
    <source>
        <dbReference type="EMBL" id="MDQ0103087.1"/>
    </source>
</evidence>
<dbReference type="PIRSF" id="PIRSF034452">
    <property type="entry name" value="TIM-br_sig_trnsd"/>
    <property type="match status" value="1"/>
</dbReference>
<dbReference type="InterPro" id="IPR013785">
    <property type="entry name" value="Aldolase_TIM"/>
</dbReference>